<protein>
    <recommendedName>
        <fullName evidence="5">Response regulatory domain-containing protein</fullName>
    </recommendedName>
</protein>
<evidence type="ECO:0000256" key="2">
    <source>
        <dbReference type="ARBA" id="ARBA00023012"/>
    </source>
</evidence>
<reference evidence="6" key="1">
    <citation type="submission" date="2014-12" db="EMBL/GenBank/DDBJ databases">
        <authorList>
            <person name="Huang H.-H."/>
            <person name="Chen S.-C."/>
            <person name="Lai M.-C."/>
        </authorList>
    </citation>
    <scope>NUCLEOTIDE SEQUENCE</scope>
    <source>
        <strain evidence="6">K1F9705b</strain>
    </source>
</reference>
<keyword evidence="2" id="KW-0902">Two-component regulatory system</keyword>
<comment type="caution">
    <text evidence="6">The sequence shown here is derived from an EMBL/GenBank/DDBJ whole genome shotgun (WGS) entry which is preliminary data.</text>
</comment>
<dbReference type="AlphaFoldDB" id="A0A8J7W753"/>
<keyword evidence="4" id="KW-0175">Coiled coil</keyword>
<dbReference type="InterPro" id="IPR050595">
    <property type="entry name" value="Bact_response_regulator"/>
</dbReference>
<evidence type="ECO:0000313" key="7">
    <source>
        <dbReference type="Proteomes" id="UP000730161"/>
    </source>
</evidence>
<proteinExistence type="predicted"/>
<dbReference type="PANTHER" id="PTHR44591">
    <property type="entry name" value="STRESS RESPONSE REGULATOR PROTEIN 1"/>
    <property type="match status" value="1"/>
</dbReference>
<dbReference type="Proteomes" id="UP000730161">
    <property type="component" value="Unassembled WGS sequence"/>
</dbReference>
<evidence type="ECO:0000313" key="6">
    <source>
        <dbReference type="EMBL" id="MBR1369649.1"/>
    </source>
</evidence>
<evidence type="ECO:0000256" key="4">
    <source>
        <dbReference type="SAM" id="Coils"/>
    </source>
</evidence>
<keyword evidence="7" id="KW-1185">Reference proteome</keyword>
<dbReference type="SUPFAM" id="SSF55874">
    <property type="entry name" value="ATPase domain of HSP90 chaperone/DNA topoisomerase II/histidine kinase"/>
    <property type="match status" value="1"/>
</dbReference>
<accession>A0A8J7W753</accession>
<dbReference type="InterPro" id="IPR001789">
    <property type="entry name" value="Sig_transdc_resp-reg_receiver"/>
</dbReference>
<evidence type="ECO:0000256" key="3">
    <source>
        <dbReference type="PROSITE-ProRule" id="PRU00169"/>
    </source>
</evidence>
<dbReference type="SMART" id="SM00448">
    <property type="entry name" value="REC"/>
    <property type="match status" value="1"/>
</dbReference>
<dbReference type="SUPFAM" id="SSF52172">
    <property type="entry name" value="CheY-like"/>
    <property type="match status" value="1"/>
</dbReference>
<dbReference type="Gene3D" id="3.40.50.2300">
    <property type="match status" value="1"/>
</dbReference>
<dbReference type="RefSeq" id="WP_211531383.1">
    <property type="nucleotide sequence ID" value="NZ_JWHL01000016.1"/>
</dbReference>
<dbReference type="PANTHER" id="PTHR44591:SF14">
    <property type="entry name" value="PROTEIN PILG"/>
    <property type="match status" value="1"/>
</dbReference>
<dbReference type="PROSITE" id="PS50110">
    <property type="entry name" value="RESPONSE_REGULATORY"/>
    <property type="match status" value="1"/>
</dbReference>
<evidence type="ECO:0000256" key="1">
    <source>
        <dbReference type="ARBA" id="ARBA00022553"/>
    </source>
</evidence>
<keyword evidence="1 3" id="KW-0597">Phosphoprotein</keyword>
<dbReference type="OrthoDB" id="2830at2157"/>
<feature type="coiled-coil region" evidence="4">
    <location>
        <begin position="156"/>
        <end position="194"/>
    </location>
</feature>
<sequence>MKHILIVEDSTTQTEYLRRIIEGDGYRVTTAADGESALGLIRDDPPDLVLSDIVMPGMDGYELCRRIKEMNTIPVFLVTQLFDPEDVIRGVACGADNFIIKPFDPAFILGRVREVFERGKEEEGDELSIIISDREYSITAAKKTILDILLSTYAIAVRKNADLEEARDELYGLNEQLQEKNEDLRAEIVQRERAEGALAEAHRKLTLLTSITRHGLLTQLSSIHESLEYAERVLDREPEAARDHLRTATGGIDRAIQTTRFTQEYQKIGESQPEWLRFTEILPEDTAGVAVDARVPGDLFLYLDPVGEKAVWAIITDAARRRAGKVTITYSGERDTGVITIEDDGIGIPLAGKDALFSYELGIGKAFSLFLAREALAITGIGLVETGDPRQGGRFEIRCPTGSIQHRSG</sequence>
<evidence type="ECO:0000259" key="5">
    <source>
        <dbReference type="PROSITE" id="PS50110"/>
    </source>
</evidence>
<dbReference type="InterPro" id="IPR011006">
    <property type="entry name" value="CheY-like_superfamily"/>
</dbReference>
<organism evidence="6 7">
    <name type="scientific">Methanocalculus chunghsingensis</name>
    <dbReference type="NCBI Taxonomy" id="156457"/>
    <lineage>
        <taxon>Archaea</taxon>
        <taxon>Methanobacteriati</taxon>
        <taxon>Methanobacteriota</taxon>
        <taxon>Stenosarchaea group</taxon>
        <taxon>Methanomicrobia</taxon>
        <taxon>Methanomicrobiales</taxon>
        <taxon>Methanocalculaceae</taxon>
        <taxon>Methanocalculus</taxon>
    </lineage>
</organism>
<dbReference type="GO" id="GO:0000160">
    <property type="term" value="P:phosphorelay signal transduction system"/>
    <property type="evidence" value="ECO:0007669"/>
    <property type="project" value="UniProtKB-KW"/>
</dbReference>
<dbReference type="EMBL" id="JWHL01000016">
    <property type="protein sequence ID" value="MBR1369649.1"/>
    <property type="molecule type" value="Genomic_DNA"/>
</dbReference>
<feature type="domain" description="Response regulatory" evidence="5">
    <location>
        <begin position="3"/>
        <end position="116"/>
    </location>
</feature>
<dbReference type="Pfam" id="PF00072">
    <property type="entry name" value="Response_reg"/>
    <property type="match status" value="1"/>
</dbReference>
<gene>
    <name evidence="6" type="ORF">RJ53_09245</name>
</gene>
<feature type="modified residue" description="4-aspartylphosphate" evidence="3">
    <location>
        <position position="52"/>
    </location>
</feature>
<dbReference type="InterPro" id="IPR036890">
    <property type="entry name" value="HATPase_C_sf"/>
</dbReference>
<name>A0A8J7W753_9EURY</name>